<sequence length="116" mass="12808">INDILPQGTIDGNTALLLVNAVYFSGKWATQFKPSATQEQNFNRLNGVTSQVQMMYAKAIDVDLKQDDDRGVDTISLPFSNPRFSLHIVLPREVDGISNLEEQILSASDVDALLDN</sequence>
<organism evidence="3">
    <name type="scientific">Arion vulgaris</name>
    <dbReference type="NCBI Taxonomy" id="1028688"/>
    <lineage>
        <taxon>Eukaryota</taxon>
        <taxon>Metazoa</taxon>
        <taxon>Spiralia</taxon>
        <taxon>Lophotrochozoa</taxon>
        <taxon>Mollusca</taxon>
        <taxon>Gastropoda</taxon>
        <taxon>Heterobranchia</taxon>
        <taxon>Euthyneura</taxon>
        <taxon>Panpulmonata</taxon>
        <taxon>Eupulmonata</taxon>
        <taxon>Stylommatophora</taxon>
        <taxon>Helicina</taxon>
        <taxon>Arionoidea</taxon>
        <taxon>Arionidae</taxon>
        <taxon>Arion</taxon>
    </lineage>
</organism>
<dbReference type="PANTHER" id="PTHR11461">
    <property type="entry name" value="SERINE PROTEASE INHIBITOR, SERPIN"/>
    <property type="match status" value="1"/>
</dbReference>
<reference evidence="3" key="1">
    <citation type="submission" date="2014-12" db="EMBL/GenBank/DDBJ databases">
        <title>Insight into the proteome of Arion vulgaris.</title>
        <authorList>
            <person name="Aradska J."/>
            <person name="Bulat T."/>
            <person name="Smidak R."/>
            <person name="Sarate P."/>
            <person name="Gangsoo J."/>
            <person name="Sialana F."/>
            <person name="Bilban M."/>
            <person name="Lubec G."/>
        </authorList>
    </citation>
    <scope>NUCLEOTIDE SEQUENCE</scope>
    <source>
        <tissue evidence="3">Skin</tissue>
    </source>
</reference>
<feature type="domain" description="Serpin" evidence="2">
    <location>
        <begin position="1"/>
        <end position="106"/>
    </location>
</feature>
<gene>
    <name evidence="3" type="primary">ORF30008</name>
</gene>
<dbReference type="GO" id="GO:0005615">
    <property type="term" value="C:extracellular space"/>
    <property type="evidence" value="ECO:0007669"/>
    <property type="project" value="InterPro"/>
</dbReference>
<accession>A0A0B6YMF8</accession>
<evidence type="ECO:0000256" key="1">
    <source>
        <dbReference type="ARBA" id="ARBA00009500"/>
    </source>
</evidence>
<dbReference type="InterPro" id="IPR042185">
    <property type="entry name" value="Serpin_sf_2"/>
</dbReference>
<dbReference type="EMBL" id="HACG01010507">
    <property type="protein sequence ID" value="CEK57372.1"/>
    <property type="molecule type" value="Transcribed_RNA"/>
</dbReference>
<dbReference type="PANTHER" id="PTHR11461:SF211">
    <property type="entry name" value="GH10112P-RELATED"/>
    <property type="match status" value="1"/>
</dbReference>
<feature type="non-terminal residue" evidence="3">
    <location>
        <position position="1"/>
    </location>
</feature>
<dbReference type="Pfam" id="PF00079">
    <property type="entry name" value="Serpin"/>
    <property type="match status" value="1"/>
</dbReference>
<protein>
    <recommendedName>
        <fullName evidence="2">Serpin domain-containing protein</fullName>
    </recommendedName>
</protein>
<name>A0A0B6YMF8_9EUPU</name>
<dbReference type="GO" id="GO:0004867">
    <property type="term" value="F:serine-type endopeptidase inhibitor activity"/>
    <property type="evidence" value="ECO:0007669"/>
    <property type="project" value="InterPro"/>
</dbReference>
<comment type="similarity">
    <text evidence="1">Belongs to the serpin family.</text>
</comment>
<evidence type="ECO:0000259" key="2">
    <source>
        <dbReference type="Pfam" id="PF00079"/>
    </source>
</evidence>
<proteinExistence type="inferred from homology"/>
<dbReference type="InterPro" id="IPR036186">
    <property type="entry name" value="Serpin_sf"/>
</dbReference>
<feature type="non-terminal residue" evidence="3">
    <location>
        <position position="116"/>
    </location>
</feature>
<dbReference type="SUPFAM" id="SSF56574">
    <property type="entry name" value="Serpins"/>
    <property type="match status" value="1"/>
</dbReference>
<dbReference type="Gene3D" id="2.30.39.10">
    <property type="entry name" value="Alpha-1-antitrypsin, domain 1"/>
    <property type="match status" value="1"/>
</dbReference>
<evidence type="ECO:0000313" key="3">
    <source>
        <dbReference type="EMBL" id="CEK57372.1"/>
    </source>
</evidence>
<dbReference type="InterPro" id="IPR023796">
    <property type="entry name" value="Serpin_dom"/>
</dbReference>
<dbReference type="InterPro" id="IPR000215">
    <property type="entry name" value="Serpin_fam"/>
</dbReference>
<dbReference type="AlphaFoldDB" id="A0A0B6YMF8"/>